<evidence type="ECO:0000313" key="3">
    <source>
        <dbReference type="Proteomes" id="UP000256964"/>
    </source>
</evidence>
<feature type="region of interest" description="Disordered" evidence="1">
    <location>
        <begin position="1"/>
        <end position="35"/>
    </location>
</feature>
<evidence type="ECO:0000256" key="1">
    <source>
        <dbReference type="SAM" id="MobiDB-lite"/>
    </source>
</evidence>
<keyword evidence="3" id="KW-1185">Reference proteome</keyword>
<feature type="compositionally biased region" description="Polar residues" evidence="1">
    <location>
        <begin position="1"/>
        <end position="17"/>
    </location>
</feature>
<organism evidence="2 3">
    <name type="scientific">Lentinus brumalis</name>
    <dbReference type="NCBI Taxonomy" id="2498619"/>
    <lineage>
        <taxon>Eukaryota</taxon>
        <taxon>Fungi</taxon>
        <taxon>Dikarya</taxon>
        <taxon>Basidiomycota</taxon>
        <taxon>Agaricomycotina</taxon>
        <taxon>Agaricomycetes</taxon>
        <taxon>Polyporales</taxon>
        <taxon>Polyporaceae</taxon>
        <taxon>Lentinus</taxon>
    </lineage>
</organism>
<protein>
    <submittedName>
        <fullName evidence="2">Uncharacterized protein</fullName>
    </submittedName>
</protein>
<name>A0A371D6P2_9APHY</name>
<dbReference type="Proteomes" id="UP000256964">
    <property type="component" value="Unassembled WGS sequence"/>
</dbReference>
<dbReference type="EMBL" id="KZ857413">
    <property type="protein sequence ID" value="RDX48214.1"/>
    <property type="molecule type" value="Genomic_DNA"/>
</dbReference>
<proteinExistence type="predicted"/>
<gene>
    <name evidence="2" type="ORF">OH76DRAFT_682795</name>
</gene>
<dbReference type="AlphaFoldDB" id="A0A371D6P2"/>
<sequence>MSSQNARLVTLQASAGPQEQHRPMQGRPYPLPDTQRSTILLSRSPRTKSAEFEQCLRIGLLFSTWSDSGDMVDMQTCSPVQQRMARNTSRTHMPAEATMPDWATLSVPCYPCDHGTPGYLDSWRFDEMHVGPVACGLAIAGASMGPAALRLFFPFEVGLDASVGRRRTESATFLG</sequence>
<accession>A0A371D6P2</accession>
<evidence type="ECO:0000313" key="2">
    <source>
        <dbReference type="EMBL" id="RDX48214.1"/>
    </source>
</evidence>
<reference evidence="2 3" key="1">
    <citation type="journal article" date="2018" name="Biotechnol. Biofuels">
        <title>Integrative visual omics of the white-rot fungus Polyporus brumalis exposes the biotechnological potential of its oxidative enzymes for delignifying raw plant biomass.</title>
        <authorList>
            <person name="Miyauchi S."/>
            <person name="Rancon A."/>
            <person name="Drula E."/>
            <person name="Hage H."/>
            <person name="Chaduli D."/>
            <person name="Favel A."/>
            <person name="Grisel S."/>
            <person name="Henrissat B."/>
            <person name="Herpoel-Gimbert I."/>
            <person name="Ruiz-Duenas F.J."/>
            <person name="Chevret D."/>
            <person name="Hainaut M."/>
            <person name="Lin J."/>
            <person name="Wang M."/>
            <person name="Pangilinan J."/>
            <person name="Lipzen A."/>
            <person name="Lesage-Meessen L."/>
            <person name="Navarro D."/>
            <person name="Riley R."/>
            <person name="Grigoriev I.V."/>
            <person name="Zhou S."/>
            <person name="Raouche S."/>
            <person name="Rosso M.N."/>
        </authorList>
    </citation>
    <scope>NUCLEOTIDE SEQUENCE [LARGE SCALE GENOMIC DNA]</scope>
    <source>
        <strain evidence="2 3">BRFM 1820</strain>
    </source>
</reference>